<evidence type="ECO:0000313" key="3">
    <source>
        <dbReference type="EMBL" id="CZR53438.1"/>
    </source>
</evidence>
<sequence length="198" mass="21831">MPVLSESNSHNGETPCSKMSLSVPHMLVALVLLSCALVFIRRRLAQKNSASSIPAQRPEYRTEKLRFMNPDTEYEYQAPRSTMPRPPPAAPFTPPTLAETNETNVRNLESVPASPISITSSSSPPSPSFSNSFDSFESGLKIDIPRRRSYTKTIEGGKEAMEVTGEIVVSPEGWRRHTRVFGGGVCKACEESERRMSA</sequence>
<keyword evidence="2" id="KW-0812">Transmembrane</keyword>
<evidence type="ECO:0000256" key="1">
    <source>
        <dbReference type="SAM" id="MobiDB-lite"/>
    </source>
</evidence>
<dbReference type="Proteomes" id="UP000184330">
    <property type="component" value="Unassembled WGS sequence"/>
</dbReference>
<protein>
    <submittedName>
        <fullName evidence="3">Uncharacterized protein</fullName>
    </submittedName>
</protein>
<feature type="transmembrane region" description="Helical" evidence="2">
    <location>
        <begin position="20"/>
        <end position="40"/>
    </location>
</feature>
<proteinExistence type="predicted"/>
<gene>
    <name evidence="3" type="ORF">PAC_03316</name>
</gene>
<evidence type="ECO:0000256" key="2">
    <source>
        <dbReference type="SAM" id="Phobius"/>
    </source>
</evidence>
<name>A0A1L7WL01_9HELO</name>
<organism evidence="3 4">
    <name type="scientific">Phialocephala subalpina</name>
    <dbReference type="NCBI Taxonomy" id="576137"/>
    <lineage>
        <taxon>Eukaryota</taxon>
        <taxon>Fungi</taxon>
        <taxon>Dikarya</taxon>
        <taxon>Ascomycota</taxon>
        <taxon>Pezizomycotina</taxon>
        <taxon>Leotiomycetes</taxon>
        <taxon>Helotiales</taxon>
        <taxon>Mollisiaceae</taxon>
        <taxon>Phialocephala</taxon>
        <taxon>Phialocephala fortinii species complex</taxon>
    </lineage>
</organism>
<feature type="compositionally biased region" description="Pro residues" evidence="1">
    <location>
        <begin position="84"/>
        <end position="94"/>
    </location>
</feature>
<reference evidence="3 4" key="1">
    <citation type="submission" date="2016-03" db="EMBL/GenBank/DDBJ databases">
        <authorList>
            <person name="Ploux O."/>
        </authorList>
    </citation>
    <scope>NUCLEOTIDE SEQUENCE [LARGE SCALE GENOMIC DNA]</scope>
    <source>
        <strain evidence="3 4">UAMH 11012</strain>
    </source>
</reference>
<keyword evidence="2" id="KW-1133">Transmembrane helix</keyword>
<accession>A0A1L7WL01</accession>
<keyword evidence="4" id="KW-1185">Reference proteome</keyword>
<dbReference type="EMBL" id="FJOG01000003">
    <property type="protein sequence ID" value="CZR53438.1"/>
    <property type="molecule type" value="Genomic_DNA"/>
</dbReference>
<evidence type="ECO:0000313" key="4">
    <source>
        <dbReference type="Proteomes" id="UP000184330"/>
    </source>
</evidence>
<keyword evidence="2" id="KW-0472">Membrane</keyword>
<feature type="region of interest" description="Disordered" evidence="1">
    <location>
        <begin position="77"/>
        <end position="98"/>
    </location>
</feature>
<dbReference type="AlphaFoldDB" id="A0A1L7WL01"/>
<feature type="region of interest" description="Disordered" evidence="1">
    <location>
        <begin position="113"/>
        <end position="132"/>
    </location>
</feature>
<dbReference type="OrthoDB" id="3440059at2759"/>